<proteinExistence type="predicted"/>
<keyword evidence="1" id="KW-1133">Transmembrane helix</keyword>
<dbReference type="RefSeq" id="WP_096628850.1">
    <property type="nucleotide sequence ID" value="NZ_CP050266.1"/>
</dbReference>
<keyword evidence="1" id="KW-0812">Transmembrane</keyword>
<dbReference type="NCBIfam" id="TIGR02106">
    <property type="entry name" value="cyd_oper_ybgT"/>
    <property type="match status" value="1"/>
</dbReference>
<evidence type="ECO:0000313" key="2">
    <source>
        <dbReference type="EMBL" id="QIR06397.1"/>
    </source>
</evidence>
<protein>
    <submittedName>
        <fullName evidence="2">Cytochrome bd-I oxidase subunit CydX</fullName>
    </submittedName>
</protein>
<gene>
    <name evidence="2" type="primary">cydX</name>
    <name evidence="2" type="ORF">HBA18_08415</name>
</gene>
<keyword evidence="3" id="KW-1185">Reference proteome</keyword>
<dbReference type="Proteomes" id="UP000501408">
    <property type="component" value="Chromosome 1"/>
</dbReference>
<dbReference type="InterPro" id="IPR012994">
    <property type="entry name" value="YbgT_YccB"/>
</dbReference>
<sequence>MWYVCWVLGVFLACTFSIIIGLWTERFSCFE</sequence>
<accession>A0ABX6K4C0</accession>
<dbReference type="EMBL" id="CP050266">
    <property type="protein sequence ID" value="QIR06397.1"/>
    <property type="molecule type" value="Genomic_DNA"/>
</dbReference>
<evidence type="ECO:0000313" key="3">
    <source>
        <dbReference type="Proteomes" id="UP000501408"/>
    </source>
</evidence>
<feature type="transmembrane region" description="Helical" evidence="1">
    <location>
        <begin position="6"/>
        <end position="24"/>
    </location>
</feature>
<organism evidence="2 3">
    <name type="scientific">Salinivibrio costicola</name>
    <name type="common">Vibrio costicola</name>
    <dbReference type="NCBI Taxonomy" id="51367"/>
    <lineage>
        <taxon>Bacteria</taxon>
        <taxon>Pseudomonadati</taxon>
        <taxon>Pseudomonadota</taxon>
        <taxon>Gammaproteobacteria</taxon>
        <taxon>Vibrionales</taxon>
        <taxon>Vibrionaceae</taxon>
        <taxon>Salinivibrio</taxon>
    </lineage>
</organism>
<name>A0ABX6K4C0_SALCS</name>
<reference evidence="2 3" key="1">
    <citation type="submission" date="2020-03" db="EMBL/GenBank/DDBJ databases">
        <title>Genome mining reveals the biosynthetic pathways of PHA and ectoines of the halophilic strain Salinivibrio costicola M318 isolated from fermented shrimp paste.</title>
        <authorList>
            <person name="Doan T.V."/>
            <person name="Tran L.T."/>
            <person name="Trieu T.A."/>
            <person name="Nguyen Q.V."/>
            <person name="Quach T.N."/>
            <person name="Phi T.Q."/>
            <person name="Kumar S."/>
        </authorList>
    </citation>
    <scope>NUCLEOTIDE SEQUENCE [LARGE SCALE GENOMIC DNA]</scope>
    <source>
        <strain evidence="2 3">M318</strain>
    </source>
</reference>
<evidence type="ECO:0000256" key="1">
    <source>
        <dbReference type="SAM" id="Phobius"/>
    </source>
</evidence>
<dbReference type="Pfam" id="PF08173">
    <property type="entry name" value="YbgT_YccB"/>
    <property type="match status" value="1"/>
</dbReference>
<keyword evidence="1" id="KW-0472">Membrane</keyword>
<dbReference type="InterPro" id="IPR011724">
    <property type="entry name" value="Cyd_oper_YbgT"/>
</dbReference>